<organism evidence="2 3">
    <name type="scientific">Deinococcus puniceus</name>
    <dbReference type="NCBI Taxonomy" id="1182568"/>
    <lineage>
        <taxon>Bacteria</taxon>
        <taxon>Thermotogati</taxon>
        <taxon>Deinococcota</taxon>
        <taxon>Deinococci</taxon>
        <taxon>Deinococcales</taxon>
        <taxon>Deinococcaceae</taxon>
        <taxon>Deinococcus</taxon>
    </lineage>
</organism>
<gene>
    <name evidence="2" type="ORF">SU48_06090</name>
</gene>
<dbReference type="PANTHER" id="PTHR33169:SF14">
    <property type="entry name" value="TRANSCRIPTIONAL REGULATOR RV3488"/>
    <property type="match status" value="1"/>
</dbReference>
<dbReference type="AlphaFoldDB" id="A0A172TCP7"/>
<dbReference type="Proteomes" id="UP000077363">
    <property type="component" value="Chromosome"/>
</dbReference>
<dbReference type="RefSeq" id="WP_064015882.1">
    <property type="nucleotide sequence ID" value="NZ_CP011387.1"/>
</dbReference>
<sequence length="99" mass="10818">MPRSPNSSPHTRAVLRTLLHTHPASMHGYDLSKATDLKSGTLYPILKRLHEQGHLNAEWEASPHPGKPPRHIYTLTASGITLAREKPEQAAGAMKGALI</sequence>
<reference evidence="2 3" key="1">
    <citation type="submission" date="2015-01" db="EMBL/GenBank/DDBJ databases">
        <title>Deinococcus puniceus/DY1/ whole genome sequencing.</title>
        <authorList>
            <person name="Kim M.K."/>
            <person name="Srinivasan S."/>
            <person name="Lee J.-J."/>
        </authorList>
    </citation>
    <scope>NUCLEOTIDE SEQUENCE [LARGE SCALE GENOMIC DNA]</scope>
    <source>
        <strain evidence="2 3">DY1</strain>
    </source>
</reference>
<keyword evidence="3" id="KW-1185">Reference proteome</keyword>
<dbReference type="InterPro" id="IPR052509">
    <property type="entry name" value="Metal_resp_DNA-bind_regulator"/>
</dbReference>
<feature type="domain" description="Transcription regulator PadR N-terminal" evidence="1">
    <location>
        <begin position="26"/>
        <end position="80"/>
    </location>
</feature>
<name>A0A172TCP7_9DEIO</name>
<dbReference type="PANTHER" id="PTHR33169">
    <property type="entry name" value="PADR-FAMILY TRANSCRIPTIONAL REGULATOR"/>
    <property type="match status" value="1"/>
</dbReference>
<dbReference type="InterPro" id="IPR036388">
    <property type="entry name" value="WH-like_DNA-bd_sf"/>
</dbReference>
<proteinExistence type="predicted"/>
<accession>A0A172TCP7</accession>
<dbReference type="InterPro" id="IPR005149">
    <property type="entry name" value="Tscrpt_reg_PadR_N"/>
</dbReference>
<dbReference type="Pfam" id="PF03551">
    <property type="entry name" value="PadR"/>
    <property type="match status" value="1"/>
</dbReference>
<evidence type="ECO:0000259" key="1">
    <source>
        <dbReference type="Pfam" id="PF03551"/>
    </source>
</evidence>
<evidence type="ECO:0000313" key="3">
    <source>
        <dbReference type="Proteomes" id="UP000077363"/>
    </source>
</evidence>
<evidence type="ECO:0000313" key="2">
    <source>
        <dbReference type="EMBL" id="ANE44809.1"/>
    </source>
</evidence>
<dbReference type="SUPFAM" id="SSF46785">
    <property type="entry name" value="Winged helix' DNA-binding domain"/>
    <property type="match status" value="1"/>
</dbReference>
<dbReference type="Gene3D" id="1.10.10.10">
    <property type="entry name" value="Winged helix-like DNA-binding domain superfamily/Winged helix DNA-binding domain"/>
    <property type="match status" value="1"/>
</dbReference>
<dbReference type="InterPro" id="IPR036390">
    <property type="entry name" value="WH_DNA-bd_sf"/>
</dbReference>
<protein>
    <submittedName>
        <fullName evidence="2">PadR family transcriptional regulator</fullName>
    </submittedName>
</protein>
<dbReference type="KEGG" id="dpu:SU48_06090"/>
<dbReference type="OrthoDB" id="9791785at2"/>
<dbReference type="PATRIC" id="fig|1182568.3.peg.1269"/>
<dbReference type="STRING" id="1182568.SU48_06090"/>
<dbReference type="EMBL" id="CP011387">
    <property type="protein sequence ID" value="ANE44809.1"/>
    <property type="molecule type" value="Genomic_DNA"/>
</dbReference>